<evidence type="ECO:0000313" key="3">
    <source>
        <dbReference type="EMBL" id="SFP38101.1"/>
    </source>
</evidence>
<feature type="transmembrane region" description="Helical" evidence="2">
    <location>
        <begin position="117"/>
        <end position="142"/>
    </location>
</feature>
<dbReference type="OrthoDB" id="3684602at2"/>
<gene>
    <name evidence="3" type="ORF">SAMN05421810_102415</name>
</gene>
<dbReference type="RefSeq" id="WP_092529180.1">
    <property type="nucleotide sequence ID" value="NZ_FOWW01000002.1"/>
</dbReference>
<sequence>MSYPQYPAPSGFPPAPGQIDPARPPSGGTAITAGVLAVLGGLFAIYSAISSFTIVSVMKSLLAEEAITPEQRRSLETAVPDWAQTYGVVSGVAQLVVVALLITGGVLLFVKKSPGRWLVVAGCAAVIVLNIASVVVGSTLAADVTSALPGTSSQDAELASDIAIGFTVIFAIITSVPAIATLILAAVPATGRWCAYGRQAAGGPTQPAQPPGYPQSGPFPQPTGYGQPGAYGQLGTYPGTPQPGTSGQPGGPAS</sequence>
<proteinExistence type="predicted"/>
<keyword evidence="2" id="KW-0812">Transmembrane</keyword>
<feature type="transmembrane region" description="Helical" evidence="2">
    <location>
        <begin position="86"/>
        <end position="110"/>
    </location>
</feature>
<feature type="transmembrane region" description="Helical" evidence="2">
    <location>
        <begin position="162"/>
        <end position="187"/>
    </location>
</feature>
<protein>
    <submittedName>
        <fullName evidence="3">Uncharacterized protein</fullName>
    </submittedName>
</protein>
<keyword evidence="2" id="KW-0472">Membrane</keyword>
<feature type="compositionally biased region" description="Low complexity" evidence="1">
    <location>
        <begin position="233"/>
        <end position="246"/>
    </location>
</feature>
<dbReference type="AlphaFoldDB" id="A0A1I5PWV8"/>
<accession>A0A1I5PWV8</accession>
<feature type="region of interest" description="Disordered" evidence="1">
    <location>
        <begin position="1"/>
        <end position="24"/>
    </location>
</feature>
<evidence type="ECO:0000256" key="2">
    <source>
        <dbReference type="SAM" id="Phobius"/>
    </source>
</evidence>
<reference evidence="4" key="1">
    <citation type="submission" date="2016-10" db="EMBL/GenBank/DDBJ databases">
        <authorList>
            <person name="Varghese N."/>
            <person name="Submissions S."/>
        </authorList>
    </citation>
    <scope>NUCLEOTIDE SEQUENCE [LARGE SCALE GENOMIC DNA]</scope>
    <source>
        <strain evidence="4">CGMCC 4.5579</strain>
    </source>
</reference>
<keyword evidence="2" id="KW-1133">Transmembrane helix</keyword>
<keyword evidence="4" id="KW-1185">Reference proteome</keyword>
<evidence type="ECO:0000256" key="1">
    <source>
        <dbReference type="SAM" id="MobiDB-lite"/>
    </source>
</evidence>
<dbReference type="Proteomes" id="UP000198727">
    <property type="component" value="Unassembled WGS sequence"/>
</dbReference>
<dbReference type="STRING" id="587909.SAMN05421810_102415"/>
<feature type="region of interest" description="Disordered" evidence="1">
    <location>
        <begin position="201"/>
        <end position="254"/>
    </location>
</feature>
<feature type="transmembrane region" description="Helical" evidence="2">
    <location>
        <begin position="30"/>
        <end position="49"/>
    </location>
</feature>
<organism evidence="3 4">
    <name type="scientific">Amycolatopsis arida</name>
    <dbReference type="NCBI Taxonomy" id="587909"/>
    <lineage>
        <taxon>Bacteria</taxon>
        <taxon>Bacillati</taxon>
        <taxon>Actinomycetota</taxon>
        <taxon>Actinomycetes</taxon>
        <taxon>Pseudonocardiales</taxon>
        <taxon>Pseudonocardiaceae</taxon>
        <taxon>Amycolatopsis</taxon>
    </lineage>
</organism>
<feature type="compositionally biased region" description="Pro residues" evidence="1">
    <location>
        <begin position="207"/>
        <end position="221"/>
    </location>
</feature>
<feature type="compositionally biased region" description="Pro residues" evidence="1">
    <location>
        <begin position="1"/>
        <end position="16"/>
    </location>
</feature>
<name>A0A1I5PWV8_9PSEU</name>
<evidence type="ECO:0000313" key="4">
    <source>
        <dbReference type="Proteomes" id="UP000198727"/>
    </source>
</evidence>
<dbReference type="EMBL" id="FOWW01000002">
    <property type="protein sequence ID" value="SFP38101.1"/>
    <property type="molecule type" value="Genomic_DNA"/>
</dbReference>